<feature type="transmembrane region" description="Helical" evidence="2">
    <location>
        <begin position="512"/>
        <end position="532"/>
    </location>
</feature>
<keyword evidence="2" id="KW-0472">Membrane</keyword>
<reference evidence="3" key="1">
    <citation type="submission" date="2020-11" db="EMBL/GenBank/DDBJ databases">
        <authorList>
            <person name="Whiteford S."/>
        </authorList>
    </citation>
    <scope>NUCLEOTIDE SEQUENCE</scope>
</reference>
<evidence type="ECO:0000313" key="4">
    <source>
        <dbReference type="Proteomes" id="UP000653454"/>
    </source>
</evidence>
<dbReference type="AlphaFoldDB" id="A0A8S4FCU3"/>
<evidence type="ECO:0000256" key="2">
    <source>
        <dbReference type="SAM" id="Phobius"/>
    </source>
</evidence>
<sequence>MGQMKIQGGYLDVVIPIDVSYIRPHINNLNEVLGTTRFLCRDVLDNTECHNMLEPITVRFHDAIRDFEAIAHLMPNPVKRSAWFGGIGTVFKHVFGTLDQNDAARYDDAINLIQGDQTKIASIMKNNILVTNSVLQNYKDTFNVINVNEAKLKISLDKMSTLLSNLTLVSNKLLYRAAINDVFSLLESSLLTLSFKIEDVVNSIALISSNVLHPSVITPAELYEDLVKTHHHIPTSKHLPIDLYLQNMNTLINISKLLCYYMDNKVVFVLKIPLVSNKIYNLYHSIPLPLPHNLNLTDSFVMIVPTYKYIAVTLDKTRYSNFDDLQHCKHMINQNYICEIFVIHDSSTNPICEIEILTKPMKTVPKQCNIKFIHGYIDIWQPMKNSKWIFTQSVPSKLSIQCHENMYELNVFGTGILTLPNQCVGFCKNTQLIPSIPVYSMNITRVENNFNIINDSCCNMEKFLKTSVPRDSLNNYNLEKIKEFPEIQVKPILKDLDQMINRQHMVKYGTHYSIMFWITLVLVIVFFFVFMFKFGRSRYLNNYPLNAEISPENINVSTLSTQTGTSPAPHPRLRNDL</sequence>
<keyword evidence="2" id="KW-1133">Transmembrane helix</keyword>
<gene>
    <name evidence="3" type="ORF">PLXY2_LOCUS8338</name>
</gene>
<dbReference type="Pfam" id="PF12259">
    <property type="entry name" value="Baculo_F"/>
    <property type="match status" value="1"/>
</dbReference>
<evidence type="ECO:0000256" key="1">
    <source>
        <dbReference type="SAM" id="MobiDB-lite"/>
    </source>
</evidence>
<accession>A0A8S4FCU3</accession>
<name>A0A8S4FCU3_PLUXY</name>
<organism evidence="3 4">
    <name type="scientific">Plutella xylostella</name>
    <name type="common">Diamondback moth</name>
    <name type="synonym">Plutella maculipennis</name>
    <dbReference type="NCBI Taxonomy" id="51655"/>
    <lineage>
        <taxon>Eukaryota</taxon>
        <taxon>Metazoa</taxon>
        <taxon>Ecdysozoa</taxon>
        <taxon>Arthropoda</taxon>
        <taxon>Hexapoda</taxon>
        <taxon>Insecta</taxon>
        <taxon>Pterygota</taxon>
        <taxon>Neoptera</taxon>
        <taxon>Endopterygota</taxon>
        <taxon>Lepidoptera</taxon>
        <taxon>Glossata</taxon>
        <taxon>Ditrysia</taxon>
        <taxon>Yponomeutoidea</taxon>
        <taxon>Plutellidae</taxon>
        <taxon>Plutella</taxon>
    </lineage>
</organism>
<proteinExistence type="predicted"/>
<feature type="region of interest" description="Disordered" evidence="1">
    <location>
        <begin position="558"/>
        <end position="577"/>
    </location>
</feature>
<dbReference type="EMBL" id="CAJHNJ030000030">
    <property type="protein sequence ID" value="CAG9124859.1"/>
    <property type="molecule type" value="Genomic_DNA"/>
</dbReference>
<keyword evidence="4" id="KW-1185">Reference proteome</keyword>
<comment type="caution">
    <text evidence="3">The sequence shown here is derived from an EMBL/GenBank/DDBJ whole genome shotgun (WGS) entry which is preliminary data.</text>
</comment>
<evidence type="ECO:0000313" key="3">
    <source>
        <dbReference type="EMBL" id="CAG9124859.1"/>
    </source>
</evidence>
<keyword evidence="2" id="KW-0812">Transmembrane</keyword>
<protein>
    <submittedName>
        <fullName evidence="3">(diamondback moth) hypothetical protein</fullName>
    </submittedName>
</protein>
<dbReference type="InterPro" id="IPR022048">
    <property type="entry name" value="Envelope_fusion-like"/>
</dbReference>
<dbReference type="Proteomes" id="UP000653454">
    <property type="component" value="Unassembled WGS sequence"/>
</dbReference>